<evidence type="ECO:0000256" key="1">
    <source>
        <dbReference type="ARBA" id="ARBA00008645"/>
    </source>
</evidence>
<name>A0A238FRD3_9BASI</name>
<evidence type="ECO:0000256" key="2">
    <source>
        <dbReference type="ARBA" id="ARBA00022801"/>
    </source>
</evidence>
<gene>
    <name evidence="4" type="ORF">BQ2448_7562</name>
</gene>
<dbReference type="InterPro" id="IPR000073">
    <property type="entry name" value="AB_hydrolase_1"/>
</dbReference>
<dbReference type="SUPFAM" id="SSF53474">
    <property type="entry name" value="alpha/beta-Hydrolases"/>
    <property type="match status" value="1"/>
</dbReference>
<dbReference type="EMBL" id="FMSP01000023">
    <property type="protein sequence ID" value="SCV74533.1"/>
    <property type="molecule type" value="Genomic_DNA"/>
</dbReference>
<accession>A0A238FRD3</accession>
<dbReference type="AlphaFoldDB" id="A0A238FRD3"/>
<dbReference type="GO" id="GO:0005739">
    <property type="term" value="C:mitochondrion"/>
    <property type="evidence" value="ECO:0007669"/>
    <property type="project" value="TreeGrafter"/>
</dbReference>
<evidence type="ECO:0000313" key="4">
    <source>
        <dbReference type="EMBL" id="SCV74533.1"/>
    </source>
</evidence>
<protein>
    <submittedName>
        <fullName evidence="4">BQ2448_7562 protein</fullName>
    </submittedName>
</protein>
<dbReference type="InterPro" id="IPR029058">
    <property type="entry name" value="AB_hydrolase_fold"/>
</dbReference>
<keyword evidence="2" id="KW-0378">Hydrolase</keyword>
<reference evidence="5" key="1">
    <citation type="submission" date="2016-09" db="EMBL/GenBank/DDBJ databases">
        <authorList>
            <person name="Jeantristanb JTB J.-T."/>
            <person name="Ricardo R."/>
        </authorList>
    </citation>
    <scope>NUCLEOTIDE SEQUENCE [LARGE SCALE GENOMIC DNA]</scope>
</reference>
<comment type="similarity">
    <text evidence="1">Belongs to the AB hydrolase superfamily.</text>
</comment>
<proteinExistence type="inferred from homology"/>
<dbReference type="Proteomes" id="UP000198372">
    <property type="component" value="Unassembled WGS sequence"/>
</dbReference>
<organism evidence="4 5">
    <name type="scientific">Microbotryum intermedium</name>
    <dbReference type="NCBI Taxonomy" id="269621"/>
    <lineage>
        <taxon>Eukaryota</taxon>
        <taxon>Fungi</taxon>
        <taxon>Dikarya</taxon>
        <taxon>Basidiomycota</taxon>
        <taxon>Pucciniomycotina</taxon>
        <taxon>Microbotryomycetes</taxon>
        <taxon>Microbotryales</taxon>
        <taxon>Microbotryaceae</taxon>
        <taxon>Microbotryum</taxon>
    </lineage>
</organism>
<dbReference type="Gene3D" id="3.40.50.1820">
    <property type="entry name" value="alpha/beta hydrolase"/>
    <property type="match status" value="1"/>
</dbReference>
<dbReference type="OrthoDB" id="8119704at2759"/>
<dbReference type="Pfam" id="PF00561">
    <property type="entry name" value="Abhydrolase_1"/>
    <property type="match status" value="1"/>
</dbReference>
<evidence type="ECO:0000259" key="3">
    <source>
        <dbReference type="Pfam" id="PF00561"/>
    </source>
</evidence>
<dbReference type="PANTHER" id="PTHR46118:SF4">
    <property type="entry name" value="PROTEIN ABHD11"/>
    <property type="match status" value="1"/>
</dbReference>
<feature type="domain" description="AB hydrolase-1" evidence="3">
    <location>
        <begin position="72"/>
        <end position="331"/>
    </location>
</feature>
<sequence length="363" mass="40231">MSLLRHTTALLPQCGTCNPTWGRSAFVAPLTTAAAVITARRGFSSSSISSKPVDLASDVYSPKTAPDEPKGPLLVLHGLYGSKQNWRSQAKGMAQHLGRDVITLDLRNHGLSPHAPDAAYSDLAGDVRKFIDDRKLRNICLVGHSMRVKHAQSCGIFWHPGGKVAMALTLEPHEQIKQLVVVDIAPGIGAISPEFKAYLAAMKEINDANVMSRKEADAILSKAEPVRSFLDWILRKSSDLGVRQFLLTNLIRSSDSTPYTFRLPLDYLSNQIDQIGSFPFPPGTKEWNGPALFLKGGKSKYINRRNIPLCEGYFPKMELKTLETGHWALYPEALMNMLSWLPVHAEKPKEFLEALQEFLDKNS</sequence>
<evidence type="ECO:0000313" key="5">
    <source>
        <dbReference type="Proteomes" id="UP000198372"/>
    </source>
</evidence>
<dbReference type="STRING" id="269621.A0A238FRD3"/>
<dbReference type="PANTHER" id="PTHR46118">
    <property type="entry name" value="PROTEIN ABHD11"/>
    <property type="match status" value="1"/>
</dbReference>
<keyword evidence="5" id="KW-1185">Reference proteome</keyword>
<dbReference type="GO" id="GO:0052689">
    <property type="term" value="F:carboxylic ester hydrolase activity"/>
    <property type="evidence" value="ECO:0007669"/>
    <property type="project" value="TreeGrafter"/>
</dbReference>